<dbReference type="AlphaFoldDB" id="A0AAN9GKH9"/>
<evidence type="ECO:0000256" key="4">
    <source>
        <dbReference type="ARBA" id="ARBA00023136"/>
    </source>
</evidence>
<feature type="compositionally biased region" description="Basic and acidic residues" evidence="5">
    <location>
        <begin position="24"/>
        <end position="42"/>
    </location>
</feature>
<organism evidence="8 9">
    <name type="scientific">Littorina saxatilis</name>
    <dbReference type="NCBI Taxonomy" id="31220"/>
    <lineage>
        <taxon>Eukaryota</taxon>
        <taxon>Metazoa</taxon>
        <taxon>Spiralia</taxon>
        <taxon>Lophotrochozoa</taxon>
        <taxon>Mollusca</taxon>
        <taxon>Gastropoda</taxon>
        <taxon>Caenogastropoda</taxon>
        <taxon>Littorinimorpha</taxon>
        <taxon>Littorinoidea</taxon>
        <taxon>Littorinidae</taxon>
        <taxon>Littorina</taxon>
    </lineage>
</organism>
<reference evidence="8 9" key="1">
    <citation type="submission" date="2024-02" db="EMBL/GenBank/DDBJ databases">
        <title>Chromosome-scale genome assembly of the rough periwinkle Littorina saxatilis.</title>
        <authorList>
            <person name="De Jode A."/>
            <person name="Faria R."/>
            <person name="Formenti G."/>
            <person name="Sims Y."/>
            <person name="Smith T.P."/>
            <person name="Tracey A."/>
            <person name="Wood J.M.D."/>
            <person name="Zagrodzka Z.B."/>
            <person name="Johannesson K."/>
            <person name="Butlin R.K."/>
            <person name="Leder E.H."/>
        </authorList>
    </citation>
    <scope>NUCLEOTIDE SEQUENCE [LARGE SCALE GENOMIC DNA]</scope>
    <source>
        <strain evidence="8">Snail1</strain>
        <tissue evidence="8">Muscle</tissue>
    </source>
</reference>
<accession>A0AAN9GKH9</accession>
<feature type="transmembrane region" description="Helical" evidence="6">
    <location>
        <begin position="73"/>
        <end position="96"/>
    </location>
</feature>
<dbReference type="EMBL" id="JBAMIC010000002">
    <property type="protein sequence ID" value="KAK7112143.1"/>
    <property type="molecule type" value="Genomic_DNA"/>
</dbReference>
<evidence type="ECO:0000259" key="7">
    <source>
        <dbReference type="Pfam" id="PF23727"/>
    </source>
</evidence>
<comment type="subcellular location">
    <subcellularLocation>
        <location evidence="1">Membrane</location>
        <topology evidence="1">Single-pass membrane protein</topology>
    </subcellularLocation>
</comment>
<evidence type="ECO:0000256" key="2">
    <source>
        <dbReference type="ARBA" id="ARBA00022692"/>
    </source>
</evidence>
<keyword evidence="3 6" id="KW-1133">Transmembrane helix</keyword>
<comment type="caution">
    <text evidence="8">The sequence shown here is derived from an EMBL/GenBank/DDBJ whole genome shotgun (WGS) entry which is preliminary data.</text>
</comment>
<evidence type="ECO:0000256" key="5">
    <source>
        <dbReference type="SAM" id="MobiDB-lite"/>
    </source>
</evidence>
<evidence type="ECO:0000313" key="8">
    <source>
        <dbReference type="EMBL" id="KAK7112143.1"/>
    </source>
</evidence>
<gene>
    <name evidence="8" type="ORF">V1264_011641</name>
</gene>
<feature type="region of interest" description="Disordered" evidence="5">
    <location>
        <begin position="513"/>
        <end position="539"/>
    </location>
</feature>
<evidence type="ECO:0000256" key="6">
    <source>
        <dbReference type="SAM" id="Phobius"/>
    </source>
</evidence>
<protein>
    <recommendedName>
        <fullName evidence="7">FAM234A/B beta-propeller domain-containing protein</fullName>
    </recommendedName>
</protein>
<dbReference type="InterPro" id="IPR028994">
    <property type="entry name" value="Integrin_alpha_N"/>
</dbReference>
<dbReference type="InterPro" id="IPR045232">
    <property type="entry name" value="FAM234"/>
</dbReference>
<keyword evidence="2 6" id="KW-0812">Transmembrane</keyword>
<dbReference type="InterPro" id="IPR015943">
    <property type="entry name" value="WD40/YVTN_repeat-like_dom_sf"/>
</dbReference>
<dbReference type="Proteomes" id="UP001374579">
    <property type="component" value="Unassembled WGS sequence"/>
</dbReference>
<dbReference type="Gene3D" id="2.130.10.10">
    <property type="entry name" value="YVTN repeat-like/Quinoprotein amine dehydrogenase"/>
    <property type="match status" value="1"/>
</dbReference>
<dbReference type="SUPFAM" id="SSF69318">
    <property type="entry name" value="Integrin alpha N-terminal domain"/>
    <property type="match status" value="1"/>
</dbReference>
<evidence type="ECO:0000256" key="1">
    <source>
        <dbReference type="ARBA" id="ARBA00004167"/>
    </source>
</evidence>
<sequence>MSGKSAQYSPLLQSVPSDEEDDGLEFRRGDENNIKSSEKHDALPMYDLGSPAPNAMSNGFAVRNRRRKTRRNVIVVVVVSCALLVAALVSAAFVILGQEVNAGIVHGEQYVPYGDWTLFFNNSASEASVFLTDVDGDGLDDILVGITSLQQYMKTQALLSSHTMKQSCLELEFLYPCLGEVVALRGFDHKVLWRTRLRSGLIFTNCHHDISGDHKPDCIFTGRQSTVQAVDLATGKTHWVTDADNKTWSGHFVPEWTVFRALDIPDVDGDGILDFLVTHGGNQSREPEDHDRASGRVVFLSGATGKPIGRHLELPNNKETYMSPVRHTTANGSTYFLFGSGGETVPGDLMIVSAEDLNSYILKSGPFPLHSLFSGKEKGVMVPPVLADLTGDGTADILMSAFEGFLVLYDGETRQELWRRHFTGMESYSTPAPGHYDDDGVLDFLMLWGHGAWMAYDYATVYVISGHDGSILWQTRSKTMQMYSDLSLKTQGSHDLFLFHTIGGKSVKSGNSLDHSGHGALSGSGQRKRRHIGGHEDLDDEPVEMDGSLKSFNRMCEVGHHRFEDSHLTCTSDLDSGKMEILLLDKILAASPRNISTWFPQPHHYSLPVDKNGRHCHNLSPADRKLIDMCVVKTPKPLTGAVGDVDGDGQPDLIQLDSLTVNTIDDRYSYLSTEGDLVLSRLSLAPVLEGIRAKLVPMEFQPWRQFMGSSGNNKYTESKLKVAS</sequence>
<keyword evidence="4 6" id="KW-0472">Membrane</keyword>
<keyword evidence="9" id="KW-1185">Reference proteome</keyword>
<dbReference type="InterPro" id="IPR055409">
    <property type="entry name" value="Beta-prop_FAM234A_B"/>
</dbReference>
<evidence type="ECO:0000256" key="3">
    <source>
        <dbReference type="ARBA" id="ARBA00022989"/>
    </source>
</evidence>
<dbReference type="GO" id="GO:0016020">
    <property type="term" value="C:membrane"/>
    <property type="evidence" value="ECO:0007669"/>
    <property type="project" value="UniProtKB-SubCell"/>
</dbReference>
<feature type="domain" description="FAM234A/B beta-propeller" evidence="7">
    <location>
        <begin position="119"/>
        <end position="500"/>
    </location>
</feature>
<dbReference type="PANTHER" id="PTHR21419:SF30">
    <property type="entry name" value="IG-LIKE DOMAIN-CONTAINING PROTEIN"/>
    <property type="match status" value="1"/>
</dbReference>
<feature type="compositionally biased region" description="Polar residues" evidence="5">
    <location>
        <begin position="1"/>
        <end position="16"/>
    </location>
</feature>
<dbReference type="PANTHER" id="PTHR21419">
    <property type="match status" value="1"/>
</dbReference>
<proteinExistence type="predicted"/>
<name>A0AAN9GKH9_9CAEN</name>
<feature type="region of interest" description="Disordered" evidence="5">
    <location>
        <begin position="1"/>
        <end position="43"/>
    </location>
</feature>
<evidence type="ECO:0000313" key="9">
    <source>
        <dbReference type="Proteomes" id="UP001374579"/>
    </source>
</evidence>
<dbReference type="Pfam" id="PF23727">
    <property type="entry name" value="Beta-prop_FAM234A_B"/>
    <property type="match status" value="1"/>
</dbReference>